<dbReference type="InterPro" id="IPR024645">
    <property type="entry name" value="Mitochondr_Som1"/>
</dbReference>
<gene>
    <name evidence="1" type="ORF">K431DRAFT_252721</name>
</gene>
<dbReference type="Proteomes" id="UP000799441">
    <property type="component" value="Unassembled WGS sequence"/>
</dbReference>
<sequence>MAPRTEAFSPAQLEARVQFLPNGKLRKGGPLDLKKCRLEEMLQYNCELDGPKRDPRTKVVCQPVLRLFRRQVTMALVKTTSWEGVHDD</sequence>
<protein>
    <submittedName>
        <fullName evidence="1">Uncharacterized protein</fullName>
    </submittedName>
</protein>
<evidence type="ECO:0000313" key="1">
    <source>
        <dbReference type="EMBL" id="KAF2718778.1"/>
    </source>
</evidence>
<feature type="non-terminal residue" evidence="1">
    <location>
        <position position="88"/>
    </location>
</feature>
<dbReference type="Pfam" id="PF11093">
    <property type="entry name" value="Mitochondr_Som1"/>
    <property type="match status" value="1"/>
</dbReference>
<dbReference type="AlphaFoldDB" id="A0A9P4Q3P5"/>
<dbReference type="EMBL" id="MU003820">
    <property type="protein sequence ID" value="KAF2718778.1"/>
    <property type="molecule type" value="Genomic_DNA"/>
</dbReference>
<reference evidence="1" key="1">
    <citation type="journal article" date="2020" name="Stud. Mycol.">
        <title>101 Dothideomycetes genomes: a test case for predicting lifestyles and emergence of pathogens.</title>
        <authorList>
            <person name="Haridas S."/>
            <person name="Albert R."/>
            <person name="Binder M."/>
            <person name="Bloem J."/>
            <person name="Labutti K."/>
            <person name="Salamov A."/>
            <person name="Andreopoulos B."/>
            <person name="Baker S."/>
            <person name="Barry K."/>
            <person name="Bills G."/>
            <person name="Bluhm B."/>
            <person name="Cannon C."/>
            <person name="Castanera R."/>
            <person name="Culley D."/>
            <person name="Daum C."/>
            <person name="Ezra D."/>
            <person name="Gonzalez J."/>
            <person name="Henrissat B."/>
            <person name="Kuo A."/>
            <person name="Liang C."/>
            <person name="Lipzen A."/>
            <person name="Lutzoni F."/>
            <person name="Magnuson J."/>
            <person name="Mondo S."/>
            <person name="Nolan M."/>
            <person name="Ohm R."/>
            <person name="Pangilinan J."/>
            <person name="Park H.-J."/>
            <person name="Ramirez L."/>
            <person name="Alfaro M."/>
            <person name="Sun H."/>
            <person name="Tritt A."/>
            <person name="Yoshinaga Y."/>
            <person name="Zwiers L.-H."/>
            <person name="Turgeon B."/>
            <person name="Goodwin S."/>
            <person name="Spatafora J."/>
            <person name="Crous P."/>
            <person name="Grigoriev I."/>
        </authorList>
    </citation>
    <scope>NUCLEOTIDE SEQUENCE</scope>
    <source>
        <strain evidence="1">CBS 116435</strain>
    </source>
</reference>
<accession>A0A9P4Q3P5</accession>
<dbReference type="OrthoDB" id="3983163at2759"/>
<keyword evidence="2" id="KW-1185">Reference proteome</keyword>
<proteinExistence type="predicted"/>
<comment type="caution">
    <text evidence="1">The sequence shown here is derived from an EMBL/GenBank/DDBJ whole genome shotgun (WGS) entry which is preliminary data.</text>
</comment>
<evidence type="ECO:0000313" key="2">
    <source>
        <dbReference type="Proteomes" id="UP000799441"/>
    </source>
</evidence>
<organism evidence="1 2">
    <name type="scientific">Polychaeton citri CBS 116435</name>
    <dbReference type="NCBI Taxonomy" id="1314669"/>
    <lineage>
        <taxon>Eukaryota</taxon>
        <taxon>Fungi</taxon>
        <taxon>Dikarya</taxon>
        <taxon>Ascomycota</taxon>
        <taxon>Pezizomycotina</taxon>
        <taxon>Dothideomycetes</taxon>
        <taxon>Dothideomycetidae</taxon>
        <taxon>Capnodiales</taxon>
        <taxon>Capnodiaceae</taxon>
        <taxon>Polychaeton</taxon>
    </lineage>
</organism>
<dbReference type="GO" id="GO:0042720">
    <property type="term" value="C:mitochondrial inner membrane peptidase complex"/>
    <property type="evidence" value="ECO:0007669"/>
    <property type="project" value="InterPro"/>
</dbReference>
<name>A0A9P4Q3P5_9PEZI</name>